<reference evidence="1 2" key="1">
    <citation type="journal article" date="2014" name="J. Gen. Virol.">
        <title>Whole-genome sequences of two turkey adenovirus types reveal the existence of two unknown lineages that merit the establishment of novel species within the genus Aviadenovirus.</title>
        <authorList>
            <person name="Marek A."/>
            <person name="Ballmann M.Z."/>
            <person name="Kosiol C."/>
            <person name="Harrach B."/>
            <person name="Schlotterer C."/>
            <person name="Hess M."/>
        </authorList>
    </citation>
    <scope>NUCLEOTIDE SEQUENCE [LARGE SCALE GENOMIC DNA]</scope>
    <source>
        <strain evidence="1">1277BT</strain>
    </source>
</reference>
<name>U5NEF8_9ADEN</name>
<organism evidence="1 2">
    <name type="scientific">turkey adenovirus 5</name>
    <dbReference type="NCBI Taxonomy" id="1408258"/>
    <lineage>
        <taxon>Viruses</taxon>
        <taxon>Varidnaviria</taxon>
        <taxon>Bamfordvirae</taxon>
        <taxon>Preplasmiviricota</taxon>
        <taxon>Polisuviricotina</taxon>
        <taxon>Pharingeaviricetes</taxon>
        <taxon>Rowavirales</taxon>
        <taxon>Adenoviridae</taxon>
        <taxon>Aviadenovirus</taxon>
        <taxon>Aviadenovirus gallopavoquintum</taxon>
        <taxon>Turkey aviadenovirus D</taxon>
    </lineage>
</organism>
<dbReference type="OrthoDB" id="14512at10239"/>
<dbReference type="EMBL" id="KF477313">
    <property type="protein sequence ID" value="AGX93350.1"/>
    <property type="molecule type" value="Genomic_DNA"/>
</dbReference>
<evidence type="ECO:0000313" key="1">
    <source>
        <dbReference type="EMBL" id="AGX93350.1"/>
    </source>
</evidence>
<dbReference type="KEGG" id="vg:17401033"/>
<keyword evidence="2" id="KW-1185">Reference proteome</keyword>
<dbReference type="Proteomes" id="UP000120888">
    <property type="component" value="Segment"/>
</dbReference>
<dbReference type="GeneID" id="17401033"/>
<evidence type="ECO:0000313" key="2">
    <source>
        <dbReference type="Proteomes" id="UP000120888"/>
    </source>
</evidence>
<accession>U5NEF8</accession>
<proteinExistence type="predicted"/>
<dbReference type="RefSeq" id="YP_008719869.1">
    <property type="nucleotide sequence ID" value="NC_022613.1"/>
</dbReference>
<protein>
    <submittedName>
        <fullName evidence="1">ORF22</fullName>
    </submittedName>
</protein>
<sequence length="192" mass="21724">MMNDEQLAELLQQAPDDGEDENGELEMPAALHAYQLLCFESYAIHVGSCSCHSLQLTRLGLSACHTAPSDLATYVWARLQDDFNVAGLYFVAMWACPAFRDFSPVFMSRAVGRNEDVLGMTIHVGDAARLAFLIAVSRMGEAGASPCLYMRKMDIDVEEQVVHMFTDDWFSEFANLLYYWQAAEWRFINEQK</sequence>